<evidence type="ECO:0000313" key="5">
    <source>
        <dbReference type="EnsemblPlants" id="TraesCS3B02G231300.1.cds1"/>
    </source>
</evidence>
<evidence type="ECO:0000256" key="2">
    <source>
        <dbReference type="ARBA" id="ARBA00022980"/>
    </source>
</evidence>
<dbReference type="Gramene" id="TraesWEE_scaffold_007119_01G000100.1">
    <property type="protein sequence ID" value="TraesWEE_scaffold_007119_01G000100.1"/>
    <property type="gene ID" value="TraesWEE_scaffold_007119_01G000100"/>
</dbReference>
<sequence>MKNIQQKTETNPLMVLRQAIHRVTPNIEVKTRCNKKGSTRKVPTEIGS</sequence>
<dbReference type="AlphaFoldDB" id="A0A3B6FQH0"/>
<dbReference type="Gramene" id="TraesROB_scaffold_001038_01G000100.1">
    <property type="protein sequence ID" value="TraesROB_scaffold_001038_01G000100.1"/>
    <property type="gene ID" value="TraesROB_scaffold_001038_01G000100"/>
</dbReference>
<dbReference type="Proteomes" id="UP000019116">
    <property type="component" value="Chromosome 3B"/>
</dbReference>
<reference evidence="5" key="1">
    <citation type="submission" date="2018-08" db="EMBL/GenBank/DDBJ databases">
        <authorList>
            <person name="Rossello M."/>
        </authorList>
    </citation>
    <scope>NUCLEOTIDE SEQUENCE [LARGE SCALE GENOMIC DNA]</scope>
    <source>
        <strain evidence="5">cv. Chinese Spring</strain>
    </source>
</reference>
<dbReference type="Gramene" id="TraesRN3B0100587000.1">
    <property type="protein sequence ID" value="TraesRN3B0100587000.1"/>
    <property type="gene ID" value="TraesRN3B0100587000"/>
</dbReference>
<dbReference type="SUPFAM" id="SSF47973">
    <property type="entry name" value="Ribosomal protein S7"/>
    <property type="match status" value="1"/>
</dbReference>
<evidence type="ECO:0000259" key="4">
    <source>
        <dbReference type="Pfam" id="PF00177"/>
    </source>
</evidence>
<reference evidence="5" key="2">
    <citation type="submission" date="2018-10" db="UniProtKB">
        <authorList>
            <consortium name="EnsemblPlants"/>
        </authorList>
    </citation>
    <scope>IDENTIFICATION</scope>
</reference>
<dbReference type="SMR" id="A0A3B6FQH0"/>
<dbReference type="Gene3D" id="1.10.455.10">
    <property type="entry name" value="Ribosomal protein S7 domain"/>
    <property type="match status" value="1"/>
</dbReference>
<comment type="similarity">
    <text evidence="1">Belongs to the universal ribosomal protein uS7 family.</text>
</comment>
<organism evidence="5">
    <name type="scientific">Triticum aestivum</name>
    <name type="common">Wheat</name>
    <dbReference type="NCBI Taxonomy" id="4565"/>
    <lineage>
        <taxon>Eukaryota</taxon>
        <taxon>Viridiplantae</taxon>
        <taxon>Streptophyta</taxon>
        <taxon>Embryophyta</taxon>
        <taxon>Tracheophyta</taxon>
        <taxon>Spermatophyta</taxon>
        <taxon>Magnoliopsida</taxon>
        <taxon>Liliopsida</taxon>
        <taxon>Poales</taxon>
        <taxon>Poaceae</taxon>
        <taxon>BOP clade</taxon>
        <taxon>Pooideae</taxon>
        <taxon>Triticodae</taxon>
        <taxon>Triticeae</taxon>
        <taxon>Triticinae</taxon>
        <taxon>Triticum</taxon>
    </lineage>
</organism>
<dbReference type="Gramene" id="TraesCS3B02G231300.1">
    <property type="protein sequence ID" value="TraesCS3B02G231300.1.cds1"/>
    <property type="gene ID" value="TraesCS3B02G231300"/>
</dbReference>
<dbReference type="EnsemblPlants" id="TraesCS3B02G231300.1">
    <property type="protein sequence ID" value="TraesCS3B02G231300.1.cds1"/>
    <property type="gene ID" value="TraesCS3B02G231300"/>
</dbReference>
<evidence type="ECO:0000256" key="1">
    <source>
        <dbReference type="ARBA" id="ARBA00007151"/>
    </source>
</evidence>
<accession>A0A3B6FQH0</accession>
<proteinExistence type="inferred from homology"/>
<keyword evidence="6" id="KW-1185">Reference proteome</keyword>
<dbReference type="InterPro" id="IPR036823">
    <property type="entry name" value="Ribosomal_uS7_dom_sf"/>
</dbReference>
<dbReference type="Gramene" id="TraesCLE_scaffold_000753_01G000100.1">
    <property type="protein sequence ID" value="TraesCLE_scaffold_000753_01G000100.1"/>
    <property type="gene ID" value="TraesCLE_scaffold_000753_01G000100"/>
</dbReference>
<dbReference type="InterPro" id="IPR023798">
    <property type="entry name" value="Ribosomal_uS7_dom"/>
</dbReference>
<dbReference type="GO" id="GO:0005840">
    <property type="term" value="C:ribosome"/>
    <property type="evidence" value="ECO:0007669"/>
    <property type="project" value="UniProtKB-KW"/>
</dbReference>
<keyword evidence="3" id="KW-0687">Ribonucleoprotein</keyword>
<dbReference type="Pfam" id="PF00177">
    <property type="entry name" value="Ribosomal_S7"/>
    <property type="match status" value="1"/>
</dbReference>
<dbReference type="OrthoDB" id="607010at2759"/>
<evidence type="ECO:0000256" key="3">
    <source>
        <dbReference type="ARBA" id="ARBA00023274"/>
    </source>
</evidence>
<keyword evidence="2" id="KW-0689">Ribosomal protein</keyword>
<dbReference type="STRING" id="4565.A0A3B6FQH0"/>
<evidence type="ECO:0000313" key="6">
    <source>
        <dbReference type="Proteomes" id="UP000019116"/>
    </source>
</evidence>
<dbReference type="Gramene" id="TraesCS3B03G0596000.1">
    <property type="protein sequence ID" value="TraesCS3B03G0596000.1.CDS1"/>
    <property type="gene ID" value="TraesCS3B03G0596000"/>
</dbReference>
<protein>
    <recommendedName>
        <fullName evidence="4">Small ribosomal subunit protein uS7 domain-containing protein</fullName>
    </recommendedName>
</protein>
<dbReference type="GO" id="GO:1990904">
    <property type="term" value="C:ribonucleoprotein complex"/>
    <property type="evidence" value="ECO:0007669"/>
    <property type="project" value="UniProtKB-KW"/>
</dbReference>
<name>A0A3B6FQH0_WHEAT</name>
<feature type="domain" description="Small ribosomal subunit protein uS7" evidence="4">
    <location>
        <begin position="1"/>
        <end position="46"/>
    </location>
</feature>
<dbReference type="Gramene" id="TraesCAD_scaffold_001270_01G000100.1">
    <property type="protein sequence ID" value="TraesCAD_scaffold_001270_01G000100.1"/>
    <property type="gene ID" value="TraesCAD_scaffold_001270_01G000100"/>
</dbReference>